<evidence type="ECO:0000256" key="1">
    <source>
        <dbReference type="SAM" id="MobiDB-lite"/>
    </source>
</evidence>
<gene>
    <name evidence="2" type="ORF">Hypma_011476</name>
</gene>
<comment type="caution">
    <text evidence="2">The sequence shown here is derived from an EMBL/GenBank/DDBJ whole genome shotgun (WGS) entry which is preliminary data.</text>
</comment>
<dbReference type="InParanoid" id="A0A369JLK2"/>
<dbReference type="Proteomes" id="UP000076154">
    <property type="component" value="Unassembled WGS sequence"/>
</dbReference>
<sequence>MVDEVRENSIFVSSTSAERNGESLHRTELRAQSTSSKIIEHTPRATSPSTDLLLLLQVT</sequence>
<dbReference type="AlphaFoldDB" id="A0A369JLK2"/>
<dbReference type="EMBL" id="LUEZ02000055">
    <property type="protein sequence ID" value="RDB21285.1"/>
    <property type="molecule type" value="Genomic_DNA"/>
</dbReference>
<reference evidence="2" key="1">
    <citation type="submission" date="2018-04" db="EMBL/GenBank/DDBJ databases">
        <title>Whole genome sequencing of Hypsizygus marmoreus.</title>
        <authorList>
            <person name="Choi I.-G."/>
            <person name="Min B."/>
            <person name="Kim J.-G."/>
            <person name="Kim S."/>
            <person name="Oh Y.-L."/>
            <person name="Kong W.-S."/>
            <person name="Park H."/>
            <person name="Jeong J."/>
            <person name="Song E.-S."/>
        </authorList>
    </citation>
    <scope>NUCLEOTIDE SEQUENCE [LARGE SCALE GENOMIC DNA]</scope>
    <source>
        <strain evidence="2">51987-8</strain>
    </source>
</reference>
<organism evidence="2 3">
    <name type="scientific">Hypsizygus marmoreus</name>
    <name type="common">White beech mushroom</name>
    <name type="synonym">Agaricus marmoreus</name>
    <dbReference type="NCBI Taxonomy" id="39966"/>
    <lineage>
        <taxon>Eukaryota</taxon>
        <taxon>Fungi</taxon>
        <taxon>Dikarya</taxon>
        <taxon>Basidiomycota</taxon>
        <taxon>Agaricomycotina</taxon>
        <taxon>Agaricomycetes</taxon>
        <taxon>Agaricomycetidae</taxon>
        <taxon>Agaricales</taxon>
        <taxon>Tricholomatineae</taxon>
        <taxon>Lyophyllaceae</taxon>
        <taxon>Hypsizygus</taxon>
    </lineage>
</organism>
<proteinExistence type="predicted"/>
<keyword evidence="3" id="KW-1185">Reference proteome</keyword>
<name>A0A369JLK2_HYPMA</name>
<evidence type="ECO:0000313" key="3">
    <source>
        <dbReference type="Proteomes" id="UP000076154"/>
    </source>
</evidence>
<accession>A0A369JLK2</accession>
<evidence type="ECO:0000313" key="2">
    <source>
        <dbReference type="EMBL" id="RDB21285.1"/>
    </source>
</evidence>
<protein>
    <submittedName>
        <fullName evidence="2">Uncharacterized protein</fullName>
    </submittedName>
</protein>
<feature type="region of interest" description="Disordered" evidence="1">
    <location>
        <begin position="1"/>
        <end position="26"/>
    </location>
</feature>